<evidence type="ECO:0000259" key="4">
    <source>
        <dbReference type="PROSITE" id="PS01124"/>
    </source>
</evidence>
<evidence type="ECO:0000313" key="5">
    <source>
        <dbReference type="EMBL" id="MXO98337.1"/>
    </source>
</evidence>
<dbReference type="InterPro" id="IPR020449">
    <property type="entry name" value="Tscrpt_reg_AraC-type_HTH"/>
</dbReference>
<evidence type="ECO:0000256" key="2">
    <source>
        <dbReference type="ARBA" id="ARBA00023125"/>
    </source>
</evidence>
<comment type="caution">
    <text evidence="5">The sequence shown here is derived from an EMBL/GenBank/DDBJ whole genome shotgun (WGS) entry which is preliminary data.</text>
</comment>
<dbReference type="PRINTS" id="PR00032">
    <property type="entry name" value="HTHARAC"/>
</dbReference>
<proteinExistence type="predicted"/>
<dbReference type="SUPFAM" id="SSF46689">
    <property type="entry name" value="Homeodomain-like"/>
    <property type="match status" value="1"/>
</dbReference>
<accession>A0A6I4TU15</accession>
<protein>
    <submittedName>
        <fullName evidence="5">Helix-turn-helix domain-containing protein</fullName>
    </submittedName>
</protein>
<keyword evidence="3" id="KW-0804">Transcription</keyword>
<dbReference type="Pfam" id="PF14525">
    <property type="entry name" value="AraC_binding_2"/>
    <property type="match status" value="1"/>
</dbReference>
<evidence type="ECO:0000313" key="6">
    <source>
        <dbReference type="Proteomes" id="UP000469430"/>
    </source>
</evidence>
<dbReference type="PANTHER" id="PTHR46796:SF6">
    <property type="entry name" value="ARAC SUBFAMILY"/>
    <property type="match status" value="1"/>
</dbReference>
<dbReference type="EMBL" id="WTYJ01000001">
    <property type="protein sequence ID" value="MXO98337.1"/>
    <property type="molecule type" value="Genomic_DNA"/>
</dbReference>
<dbReference type="InterPro" id="IPR035418">
    <property type="entry name" value="AraC-bd_2"/>
</dbReference>
<dbReference type="PROSITE" id="PS01124">
    <property type="entry name" value="HTH_ARAC_FAMILY_2"/>
    <property type="match status" value="1"/>
</dbReference>
<dbReference type="PROSITE" id="PS00041">
    <property type="entry name" value="HTH_ARAC_FAMILY_1"/>
    <property type="match status" value="1"/>
</dbReference>
<name>A0A6I4TU15_9SPHN</name>
<dbReference type="GO" id="GO:0003700">
    <property type="term" value="F:DNA-binding transcription factor activity"/>
    <property type="evidence" value="ECO:0007669"/>
    <property type="project" value="InterPro"/>
</dbReference>
<dbReference type="RefSeq" id="WP_161389988.1">
    <property type="nucleotide sequence ID" value="NZ_JBHSCP010000001.1"/>
</dbReference>
<dbReference type="Pfam" id="PF12833">
    <property type="entry name" value="HTH_18"/>
    <property type="match status" value="1"/>
</dbReference>
<keyword evidence="2" id="KW-0238">DNA-binding</keyword>
<dbReference type="Proteomes" id="UP000469430">
    <property type="component" value="Unassembled WGS sequence"/>
</dbReference>
<dbReference type="AlphaFoldDB" id="A0A6I4TU15"/>
<dbReference type="Gene3D" id="1.10.10.60">
    <property type="entry name" value="Homeodomain-like"/>
    <property type="match status" value="1"/>
</dbReference>
<dbReference type="SMART" id="SM00342">
    <property type="entry name" value="HTH_ARAC"/>
    <property type="match status" value="1"/>
</dbReference>
<gene>
    <name evidence="5" type="ORF">GRI97_04980</name>
</gene>
<evidence type="ECO:0000256" key="3">
    <source>
        <dbReference type="ARBA" id="ARBA00023163"/>
    </source>
</evidence>
<dbReference type="PANTHER" id="PTHR46796">
    <property type="entry name" value="HTH-TYPE TRANSCRIPTIONAL ACTIVATOR RHAS-RELATED"/>
    <property type="match status" value="1"/>
</dbReference>
<feature type="domain" description="HTH araC/xylS-type" evidence="4">
    <location>
        <begin position="200"/>
        <end position="299"/>
    </location>
</feature>
<reference evidence="5 6" key="1">
    <citation type="submission" date="2019-12" db="EMBL/GenBank/DDBJ databases">
        <title>Genomic-based taxomic classification of the family Erythrobacteraceae.</title>
        <authorList>
            <person name="Xu L."/>
        </authorList>
    </citation>
    <scope>NUCLEOTIDE SEQUENCE [LARGE SCALE GENOMIC DNA]</scope>
    <source>
        <strain evidence="5 6">S36</strain>
    </source>
</reference>
<dbReference type="GO" id="GO:0043565">
    <property type="term" value="F:sequence-specific DNA binding"/>
    <property type="evidence" value="ECO:0007669"/>
    <property type="project" value="InterPro"/>
</dbReference>
<dbReference type="OrthoDB" id="252470at2"/>
<organism evidence="5 6">
    <name type="scientific">Croceibacterium xixiisoli</name>
    <dbReference type="NCBI Taxonomy" id="1476466"/>
    <lineage>
        <taxon>Bacteria</taxon>
        <taxon>Pseudomonadati</taxon>
        <taxon>Pseudomonadota</taxon>
        <taxon>Alphaproteobacteria</taxon>
        <taxon>Sphingomonadales</taxon>
        <taxon>Erythrobacteraceae</taxon>
        <taxon>Croceibacterium</taxon>
    </lineage>
</organism>
<keyword evidence="6" id="KW-1185">Reference proteome</keyword>
<dbReference type="InterPro" id="IPR050204">
    <property type="entry name" value="AraC_XylS_family_regulators"/>
</dbReference>
<sequence length="303" mass="33285">MGIAQYSTRSSAPSARLQLWNELASANWSGVRVSAPRDSFEGTLRHTGLRDVQFARVQSSRAEIIRSIGHDRADRVTLHYQRRGTSRNFCGGMESLLTPGDIAIFRSTDDYRIELSDGNDMLVADFGEALLRGPIGVASAACMAASRHPTGLIGGLIDGVLRIDDDLDREAGGIVEASFAEFLRLMLRPPRGDDNAGLRQRALALITRHLHDPDLRTSTIAAHLAVSERAVQYAFALHGETPMGVMLARRLDQAARDLRSSTRTTITEIALGNGFSSSSYFTRCFRDRFGTTPRHYRSLGPIL</sequence>
<dbReference type="InterPro" id="IPR018060">
    <property type="entry name" value="HTH_AraC"/>
</dbReference>
<dbReference type="InterPro" id="IPR018062">
    <property type="entry name" value="HTH_AraC-typ_CS"/>
</dbReference>
<dbReference type="InterPro" id="IPR009057">
    <property type="entry name" value="Homeodomain-like_sf"/>
</dbReference>
<keyword evidence="1" id="KW-0805">Transcription regulation</keyword>
<evidence type="ECO:0000256" key="1">
    <source>
        <dbReference type="ARBA" id="ARBA00023015"/>
    </source>
</evidence>